<dbReference type="PANTHER" id="PTHR41805">
    <property type="entry name" value="EXPRESSED PROTEIN"/>
    <property type="match status" value="1"/>
</dbReference>
<evidence type="ECO:0000256" key="1">
    <source>
        <dbReference type="SAM" id="MobiDB-lite"/>
    </source>
</evidence>
<protein>
    <recommendedName>
        <fullName evidence="4">rRNA-processing protein FYV7</fullName>
    </recommendedName>
</protein>
<accession>A0A8H3G2S0</accession>
<feature type="compositionally biased region" description="Basic residues" evidence="1">
    <location>
        <begin position="52"/>
        <end position="61"/>
    </location>
</feature>
<comment type="caution">
    <text evidence="2">The sequence shown here is derived from an EMBL/GenBank/DDBJ whole genome shotgun (WGS) entry which is preliminary data.</text>
</comment>
<feature type="compositionally biased region" description="Basic and acidic residues" evidence="1">
    <location>
        <begin position="175"/>
        <end position="190"/>
    </location>
</feature>
<evidence type="ECO:0008006" key="4">
    <source>
        <dbReference type="Google" id="ProtNLM"/>
    </source>
</evidence>
<dbReference type="OrthoDB" id="2135053at2759"/>
<dbReference type="AlphaFoldDB" id="A0A8H3G2S0"/>
<dbReference type="PANTHER" id="PTHR41805:SF1">
    <property type="entry name" value="RRNA-PROCESSING PROTEIN FYV7"/>
    <property type="match status" value="1"/>
</dbReference>
<feature type="compositionally biased region" description="Basic and acidic residues" evidence="1">
    <location>
        <begin position="127"/>
        <end position="145"/>
    </location>
</feature>
<proteinExistence type="predicted"/>
<sequence>MPAKRKRAQLDSGQEPGESSKKSRKGFTVGPANLPDGTYRRKTQKIKDSLIHKAKIKKSYAKIKERELPDDLPVFDPYASTEQDSNPTLKLHPERQAMLETQDAVESEKPQQPAGERNHASRRSKPRPFEWESRLAEQKREEARARQLVFEASNKERQEKAEERERFRRSIAKARKPDKNGQRKLGRESKVLLEKVKKMVAP</sequence>
<gene>
    <name evidence="2" type="ORF">HETSPECPRED_009326</name>
</gene>
<name>A0A8H3G2S0_9LECA</name>
<reference evidence="2" key="1">
    <citation type="submission" date="2021-03" db="EMBL/GenBank/DDBJ databases">
        <authorList>
            <person name="Tagirdzhanova G."/>
        </authorList>
    </citation>
    <scope>NUCLEOTIDE SEQUENCE</scope>
</reference>
<dbReference type="Proteomes" id="UP000664521">
    <property type="component" value="Unassembled WGS sequence"/>
</dbReference>
<feature type="compositionally biased region" description="Basic and acidic residues" evidence="1">
    <location>
        <begin position="153"/>
        <end position="168"/>
    </location>
</feature>
<evidence type="ECO:0000313" key="2">
    <source>
        <dbReference type="EMBL" id="CAF9934710.1"/>
    </source>
</evidence>
<keyword evidence="3" id="KW-1185">Reference proteome</keyword>
<feature type="region of interest" description="Disordered" evidence="1">
    <location>
        <begin position="1"/>
        <end position="190"/>
    </location>
</feature>
<organism evidence="2 3">
    <name type="scientific">Heterodermia speciosa</name>
    <dbReference type="NCBI Taxonomy" id="116794"/>
    <lineage>
        <taxon>Eukaryota</taxon>
        <taxon>Fungi</taxon>
        <taxon>Dikarya</taxon>
        <taxon>Ascomycota</taxon>
        <taxon>Pezizomycotina</taxon>
        <taxon>Lecanoromycetes</taxon>
        <taxon>OSLEUM clade</taxon>
        <taxon>Lecanoromycetidae</taxon>
        <taxon>Caliciales</taxon>
        <taxon>Physciaceae</taxon>
        <taxon>Heterodermia</taxon>
    </lineage>
</organism>
<dbReference type="EMBL" id="CAJPDS010000077">
    <property type="protein sequence ID" value="CAF9934710.1"/>
    <property type="molecule type" value="Genomic_DNA"/>
</dbReference>
<evidence type="ECO:0000313" key="3">
    <source>
        <dbReference type="Proteomes" id="UP000664521"/>
    </source>
</evidence>